<evidence type="ECO:0000313" key="4">
    <source>
        <dbReference type="Proteomes" id="UP000230731"/>
    </source>
</evidence>
<keyword evidence="2" id="KW-0472">Membrane</keyword>
<name>A0A2M6WZ20_9BACT</name>
<protein>
    <submittedName>
        <fullName evidence="3">Uncharacterized protein</fullName>
    </submittedName>
</protein>
<dbReference type="Proteomes" id="UP000230731">
    <property type="component" value="Unassembled WGS sequence"/>
</dbReference>
<comment type="caution">
    <text evidence="3">The sequence shown here is derived from an EMBL/GenBank/DDBJ whole genome shotgun (WGS) entry which is preliminary data.</text>
</comment>
<feature type="region of interest" description="Disordered" evidence="1">
    <location>
        <begin position="41"/>
        <end position="78"/>
    </location>
</feature>
<keyword evidence="2" id="KW-1133">Transmembrane helix</keyword>
<accession>A0A2M6WZ20</accession>
<feature type="compositionally biased region" description="Low complexity" evidence="1">
    <location>
        <begin position="41"/>
        <end position="50"/>
    </location>
</feature>
<dbReference type="AlphaFoldDB" id="A0A2M6WZ20"/>
<proteinExistence type="predicted"/>
<evidence type="ECO:0000256" key="2">
    <source>
        <dbReference type="SAM" id="Phobius"/>
    </source>
</evidence>
<organism evidence="3 4">
    <name type="scientific">Candidatus Andersenbacteria bacterium CG10_big_fil_rev_8_21_14_0_10_54_11</name>
    <dbReference type="NCBI Taxonomy" id="1974485"/>
    <lineage>
        <taxon>Bacteria</taxon>
        <taxon>Candidatus Anderseniibacteriota</taxon>
    </lineage>
</organism>
<dbReference type="EMBL" id="PEZP01000034">
    <property type="protein sequence ID" value="PIT98051.1"/>
    <property type="molecule type" value="Genomic_DNA"/>
</dbReference>
<evidence type="ECO:0000313" key="3">
    <source>
        <dbReference type="EMBL" id="PIT98051.1"/>
    </source>
</evidence>
<evidence type="ECO:0000256" key="1">
    <source>
        <dbReference type="SAM" id="MobiDB-lite"/>
    </source>
</evidence>
<feature type="compositionally biased region" description="Polar residues" evidence="1">
    <location>
        <begin position="51"/>
        <end position="61"/>
    </location>
</feature>
<feature type="transmembrane region" description="Helical" evidence="2">
    <location>
        <begin position="21"/>
        <end position="39"/>
    </location>
</feature>
<keyword evidence="2" id="KW-0812">Transmembrane</keyword>
<gene>
    <name evidence="3" type="ORF">COT71_02835</name>
</gene>
<reference evidence="4" key="1">
    <citation type="submission" date="2017-09" db="EMBL/GenBank/DDBJ databases">
        <title>Depth-based differentiation of microbial function through sediment-hosted aquifers and enrichment of novel symbionts in the deep terrestrial subsurface.</title>
        <authorList>
            <person name="Probst A.J."/>
            <person name="Ladd B."/>
            <person name="Jarett J.K."/>
            <person name="Geller-Mcgrath D.E."/>
            <person name="Sieber C.M.K."/>
            <person name="Emerson J.B."/>
            <person name="Anantharaman K."/>
            <person name="Thomas B.C."/>
            <person name="Malmstrom R."/>
            <person name="Stieglmeier M."/>
            <person name="Klingl A."/>
            <person name="Woyke T."/>
            <person name="Ryan C.M."/>
            <person name="Banfield J.F."/>
        </authorList>
    </citation>
    <scope>NUCLEOTIDE SEQUENCE [LARGE SCALE GENOMIC DNA]</scope>
</reference>
<feature type="compositionally biased region" description="Low complexity" evidence="1">
    <location>
        <begin position="62"/>
        <end position="74"/>
    </location>
</feature>
<sequence length="196" mass="21013">MADEGQPQEGFADRIKESPRTVSAIIIILIVAAAIYAFSGDQQQPGDSQQETAGQQATGELTPSDTASPAPADSSEADVMEGGEIVEQNEETPAVPAAERTGQGYVEVAQAGDGITHLARRATTRWLSENQAGFTVTDEHRIYIEDYIQNRLGNQGLEVGEQMTISFDLISEAVSSAQQLSDSQLQHLSQYTSALQ</sequence>